<evidence type="ECO:0000313" key="2">
    <source>
        <dbReference type="EMBL" id="GFU12400.1"/>
    </source>
</evidence>
<gene>
    <name evidence="2" type="primary">ERCC6</name>
    <name evidence="2" type="ORF">NPIL_348211</name>
</gene>
<dbReference type="Pfam" id="PF13843">
    <property type="entry name" value="DDE_Tnp_1_7"/>
    <property type="match status" value="1"/>
</dbReference>
<accession>A0A8X6UI41</accession>
<organism evidence="2 3">
    <name type="scientific">Nephila pilipes</name>
    <name type="common">Giant wood spider</name>
    <name type="synonym">Nephila maculata</name>
    <dbReference type="NCBI Taxonomy" id="299642"/>
    <lineage>
        <taxon>Eukaryota</taxon>
        <taxon>Metazoa</taxon>
        <taxon>Ecdysozoa</taxon>
        <taxon>Arthropoda</taxon>
        <taxon>Chelicerata</taxon>
        <taxon>Arachnida</taxon>
        <taxon>Araneae</taxon>
        <taxon>Araneomorphae</taxon>
        <taxon>Entelegynae</taxon>
        <taxon>Araneoidea</taxon>
        <taxon>Nephilidae</taxon>
        <taxon>Nephila</taxon>
    </lineage>
</organism>
<name>A0A8X6UI41_NEPPI</name>
<dbReference type="PANTHER" id="PTHR47055:SF3">
    <property type="entry name" value="PHORBOL-ESTER_DAG-TYPE DOMAIN-CONTAINING PROTEIN"/>
    <property type="match status" value="1"/>
</dbReference>
<proteinExistence type="predicted"/>
<sequence length="269" mass="30876">MRKEFTHTFPDEEPSDIKMDFPELQDLDPIQHFDKILPKGSTAEDLKVDIVSTVMSRNHFHTIKKKFHLNDNFKLKSDDKLGKIAPVYEELGEILHHFGTFLKKLSIDESVVPYYEHHTCKMFIKGKPIRFGFKIGMLCSSSGYLHVMGIYSGRKNESSSGMNLGEDVVTQLLSKIADLSRHEIYFHNFFTSYNFLKKLADSRIRATGTVRSKRIRECPLLDNKTLTKETTGAIDYNSNGTAFICHWNDNAIVTVTSNHQTYEPISFTK</sequence>
<dbReference type="Proteomes" id="UP000887013">
    <property type="component" value="Unassembled WGS sequence"/>
</dbReference>
<comment type="caution">
    <text evidence="2">The sequence shown here is derived from an EMBL/GenBank/DDBJ whole genome shotgun (WGS) entry which is preliminary data.</text>
</comment>
<dbReference type="GO" id="GO:0043565">
    <property type="term" value="F:sequence-specific DNA binding"/>
    <property type="evidence" value="ECO:0007669"/>
    <property type="project" value="TreeGrafter"/>
</dbReference>
<dbReference type="PANTHER" id="PTHR47055">
    <property type="entry name" value="DDE_TNP_1_7 DOMAIN-CONTAINING PROTEIN"/>
    <property type="match status" value="1"/>
</dbReference>
<keyword evidence="3" id="KW-1185">Reference proteome</keyword>
<dbReference type="InterPro" id="IPR052638">
    <property type="entry name" value="PiggyBac_TE-derived"/>
</dbReference>
<evidence type="ECO:0000313" key="3">
    <source>
        <dbReference type="Proteomes" id="UP000887013"/>
    </source>
</evidence>
<protein>
    <submittedName>
        <fullName evidence="2">Chimeric ERCC6-PGBD3 protein</fullName>
    </submittedName>
</protein>
<dbReference type="AlphaFoldDB" id="A0A8X6UI41"/>
<dbReference type="EMBL" id="BMAW01029544">
    <property type="protein sequence ID" value="GFU12400.1"/>
    <property type="molecule type" value="Genomic_DNA"/>
</dbReference>
<dbReference type="InterPro" id="IPR029526">
    <property type="entry name" value="PGBD"/>
</dbReference>
<reference evidence="2" key="1">
    <citation type="submission" date="2020-08" db="EMBL/GenBank/DDBJ databases">
        <title>Multicomponent nature underlies the extraordinary mechanical properties of spider dragline silk.</title>
        <authorList>
            <person name="Kono N."/>
            <person name="Nakamura H."/>
            <person name="Mori M."/>
            <person name="Yoshida Y."/>
            <person name="Ohtoshi R."/>
            <person name="Malay A.D."/>
            <person name="Moran D.A.P."/>
            <person name="Tomita M."/>
            <person name="Numata K."/>
            <person name="Arakawa K."/>
        </authorList>
    </citation>
    <scope>NUCLEOTIDE SEQUENCE</scope>
</reference>
<dbReference type="OrthoDB" id="6434956at2759"/>
<feature type="domain" description="PiggyBac transposable element-derived protein" evidence="1">
    <location>
        <begin position="45"/>
        <end position="262"/>
    </location>
</feature>
<evidence type="ECO:0000259" key="1">
    <source>
        <dbReference type="Pfam" id="PF13843"/>
    </source>
</evidence>